<evidence type="ECO:0000313" key="2">
    <source>
        <dbReference type="Proteomes" id="UP000006882"/>
    </source>
</evidence>
<gene>
    <name evidence="1" type="ORF">PRUPE_1G550100</name>
</gene>
<dbReference type="Gramene" id="ONI35682">
    <property type="protein sequence ID" value="ONI35682"/>
    <property type="gene ID" value="PRUPE_1G550100"/>
</dbReference>
<protein>
    <submittedName>
        <fullName evidence="1">Uncharacterized protein</fullName>
    </submittedName>
</protein>
<reference evidence="1 2" key="1">
    <citation type="journal article" date="2013" name="Nat. Genet.">
        <title>The high-quality draft genome of peach (Prunus persica) identifies unique patterns of genetic diversity, domestication and genome evolution.</title>
        <authorList>
            <consortium name="International Peach Genome Initiative"/>
            <person name="Verde I."/>
            <person name="Abbott A.G."/>
            <person name="Scalabrin S."/>
            <person name="Jung S."/>
            <person name="Shu S."/>
            <person name="Marroni F."/>
            <person name="Zhebentyayeva T."/>
            <person name="Dettori M.T."/>
            <person name="Grimwood J."/>
            <person name="Cattonaro F."/>
            <person name="Zuccolo A."/>
            <person name="Rossini L."/>
            <person name="Jenkins J."/>
            <person name="Vendramin E."/>
            <person name="Meisel L.A."/>
            <person name="Decroocq V."/>
            <person name="Sosinski B."/>
            <person name="Prochnik S."/>
            <person name="Mitros T."/>
            <person name="Policriti A."/>
            <person name="Cipriani G."/>
            <person name="Dondini L."/>
            <person name="Ficklin S."/>
            <person name="Goodstein D.M."/>
            <person name="Xuan P."/>
            <person name="Del Fabbro C."/>
            <person name="Aramini V."/>
            <person name="Copetti D."/>
            <person name="Gonzalez S."/>
            <person name="Horner D.S."/>
            <person name="Falchi R."/>
            <person name="Lucas S."/>
            <person name="Mica E."/>
            <person name="Maldonado J."/>
            <person name="Lazzari B."/>
            <person name="Bielenberg D."/>
            <person name="Pirona R."/>
            <person name="Miculan M."/>
            <person name="Barakat A."/>
            <person name="Testolin R."/>
            <person name="Stella A."/>
            <person name="Tartarini S."/>
            <person name="Tonutti P."/>
            <person name="Arus P."/>
            <person name="Orellana A."/>
            <person name="Wells C."/>
            <person name="Main D."/>
            <person name="Vizzotto G."/>
            <person name="Silva H."/>
            <person name="Salamini F."/>
            <person name="Schmutz J."/>
            <person name="Morgante M."/>
            <person name="Rokhsar D.S."/>
        </authorList>
    </citation>
    <scope>NUCLEOTIDE SEQUENCE [LARGE SCALE GENOMIC DNA]</scope>
    <source>
        <strain evidence="2">cv. Nemared</strain>
    </source>
</reference>
<dbReference type="Proteomes" id="UP000006882">
    <property type="component" value="Chromosome G1"/>
</dbReference>
<name>A0A251RI78_PRUPE</name>
<proteinExistence type="predicted"/>
<evidence type="ECO:0000313" key="1">
    <source>
        <dbReference type="EMBL" id="ONI35682.1"/>
    </source>
</evidence>
<accession>A0A251RI78</accession>
<dbReference type="AlphaFoldDB" id="A0A251RI78"/>
<sequence length="64" mass="7399">MSQGNHLCYRGLRPLLKTSWKWGLTLKENFWLGQIRTKFSYGMIQFVPDGRIAACSFGVLSYEP</sequence>
<keyword evidence="2" id="KW-1185">Reference proteome</keyword>
<organism evidence="1 2">
    <name type="scientific">Prunus persica</name>
    <name type="common">Peach</name>
    <name type="synonym">Amygdalus persica</name>
    <dbReference type="NCBI Taxonomy" id="3760"/>
    <lineage>
        <taxon>Eukaryota</taxon>
        <taxon>Viridiplantae</taxon>
        <taxon>Streptophyta</taxon>
        <taxon>Embryophyta</taxon>
        <taxon>Tracheophyta</taxon>
        <taxon>Spermatophyta</taxon>
        <taxon>Magnoliopsida</taxon>
        <taxon>eudicotyledons</taxon>
        <taxon>Gunneridae</taxon>
        <taxon>Pentapetalae</taxon>
        <taxon>rosids</taxon>
        <taxon>fabids</taxon>
        <taxon>Rosales</taxon>
        <taxon>Rosaceae</taxon>
        <taxon>Amygdaloideae</taxon>
        <taxon>Amygdaleae</taxon>
        <taxon>Prunus</taxon>
    </lineage>
</organism>
<dbReference type="EMBL" id="CM007651">
    <property type="protein sequence ID" value="ONI35682.1"/>
    <property type="molecule type" value="Genomic_DNA"/>
</dbReference>